<keyword evidence="3" id="KW-1185">Reference proteome</keyword>
<dbReference type="OrthoDB" id="5857426at2759"/>
<dbReference type="AlphaFoldDB" id="A0A448XKS3"/>
<dbReference type="EMBL" id="CAAALY010259616">
    <property type="protein sequence ID" value="VEL38960.1"/>
    <property type="molecule type" value="Genomic_DNA"/>
</dbReference>
<sequence>MGQPDNRTTGQPDNRTIEQPDNRTTGQLDKRKVDNRTTGQPNNRTIGQLDKRTSACAVVLGSSSPRQSGFRRFRPTPEMVDAGPARRPRVSCPNGQFMPVQLPWQPRVLFDASRAAGTRLRYSAPLAQPASPPASNCCSLPTLSRK</sequence>
<comment type="caution">
    <text evidence="2">The sequence shown here is derived from an EMBL/GenBank/DDBJ whole genome shotgun (WGS) entry which is preliminary data.</text>
</comment>
<feature type="region of interest" description="Disordered" evidence="1">
    <location>
        <begin position="1"/>
        <end position="94"/>
    </location>
</feature>
<organism evidence="2 3">
    <name type="scientific">Protopolystoma xenopodis</name>
    <dbReference type="NCBI Taxonomy" id="117903"/>
    <lineage>
        <taxon>Eukaryota</taxon>
        <taxon>Metazoa</taxon>
        <taxon>Spiralia</taxon>
        <taxon>Lophotrochozoa</taxon>
        <taxon>Platyhelminthes</taxon>
        <taxon>Monogenea</taxon>
        <taxon>Polyopisthocotylea</taxon>
        <taxon>Polystomatidea</taxon>
        <taxon>Polystomatidae</taxon>
        <taxon>Protopolystoma</taxon>
    </lineage>
</organism>
<feature type="compositionally biased region" description="Low complexity" evidence="1">
    <location>
        <begin position="124"/>
        <end position="135"/>
    </location>
</feature>
<feature type="region of interest" description="Disordered" evidence="1">
    <location>
        <begin position="124"/>
        <end position="146"/>
    </location>
</feature>
<feature type="compositionally biased region" description="Polar residues" evidence="1">
    <location>
        <begin position="36"/>
        <end position="46"/>
    </location>
</feature>
<proteinExistence type="predicted"/>
<evidence type="ECO:0000256" key="1">
    <source>
        <dbReference type="SAM" id="MobiDB-lite"/>
    </source>
</evidence>
<name>A0A448XKS3_9PLAT</name>
<accession>A0A448XKS3</accession>
<evidence type="ECO:0000313" key="2">
    <source>
        <dbReference type="EMBL" id="VEL38960.1"/>
    </source>
</evidence>
<dbReference type="Proteomes" id="UP000784294">
    <property type="component" value="Unassembled WGS sequence"/>
</dbReference>
<evidence type="ECO:0000313" key="3">
    <source>
        <dbReference type="Proteomes" id="UP000784294"/>
    </source>
</evidence>
<feature type="compositionally biased region" description="Polar residues" evidence="1">
    <location>
        <begin position="136"/>
        <end position="146"/>
    </location>
</feature>
<gene>
    <name evidence="2" type="ORF">PXEA_LOCUS32400</name>
</gene>
<reference evidence="2" key="1">
    <citation type="submission" date="2018-11" db="EMBL/GenBank/DDBJ databases">
        <authorList>
            <consortium name="Pathogen Informatics"/>
        </authorList>
    </citation>
    <scope>NUCLEOTIDE SEQUENCE</scope>
</reference>
<protein>
    <submittedName>
        <fullName evidence="2">Uncharacterized protein</fullName>
    </submittedName>
</protein>
<feature type="compositionally biased region" description="Polar residues" evidence="1">
    <location>
        <begin position="1"/>
        <end position="14"/>
    </location>
</feature>